<evidence type="ECO:0000256" key="4">
    <source>
        <dbReference type="ARBA" id="ARBA00022989"/>
    </source>
</evidence>
<feature type="transmembrane region" description="Helical" evidence="8">
    <location>
        <begin position="225"/>
        <end position="244"/>
    </location>
</feature>
<dbReference type="PANTHER" id="PTHR12560:SF0">
    <property type="entry name" value="LD18904P"/>
    <property type="match status" value="1"/>
</dbReference>
<dbReference type="GO" id="GO:0050291">
    <property type="term" value="F:sphingosine N-acyltransferase activity"/>
    <property type="evidence" value="ECO:0007669"/>
    <property type="project" value="UniProtKB-EC"/>
</dbReference>
<keyword evidence="10" id="KW-0808">Transferase</keyword>
<comment type="similarity">
    <text evidence="2">Belongs to the sphingosine N-acyltransferase family.</text>
</comment>
<feature type="region of interest" description="Disordered" evidence="7">
    <location>
        <begin position="1"/>
        <end position="34"/>
    </location>
</feature>
<feature type="transmembrane region" description="Helical" evidence="8">
    <location>
        <begin position="343"/>
        <end position="374"/>
    </location>
</feature>
<dbReference type="GeneID" id="85226332"/>
<feature type="transmembrane region" description="Helical" evidence="8">
    <location>
        <begin position="297"/>
        <end position="322"/>
    </location>
</feature>
<accession>A0AAF0F4K7</accession>
<dbReference type="PROSITE" id="PS50922">
    <property type="entry name" value="TLC"/>
    <property type="match status" value="1"/>
</dbReference>
<proteinExistence type="inferred from homology"/>
<dbReference type="SMART" id="SM00724">
    <property type="entry name" value="TLC"/>
    <property type="match status" value="1"/>
</dbReference>
<evidence type="ECO:0000313" key="10">
    <source>
        <dbReference type="EMBL" id="WFD39701.1"/>
    </source>
</evidence>
<dbReference type="GO" id="GO:0016020">
    <property type="term" value="C:membrane"/>
    <property type="evidence" value="ECO:0007669"/>
    <property type="project" value="UniProtKB-SubCell"/>
</dbReference>
<feature type="compositionally biased region" description="Low complexity" evidence="7">
    <location>
        <begin position="15"/>
        <end position="33"/>
    </location>
</feature>
<feature type="compositionally biased region" description="Basic residues" evidence="7">
    <location>
        <begin position="1"/>
        <end position="14"/>
    </location>
</feature>
<dbReference type="Proteomes" id="UP001217754">
    <property type="component" value="Chromosome 4"/>
</dbReference>
<name>A0AAF0F4K7_9BASI</name>
<evidence type="ECO:0000256" key="1">
    <source>
        <dbReference type="ARBA" id="ARBA00004141"/>
    </source>
</evidence>
<evidence type="ECO:0000259" key="9">
    <source>
        <dbReference type="PROSITE" id="PS50922"/>
    </source>
</evidence>
<dbReference type="Pfam" id="PF03798">
    <property type="entry name" value="TRAM_LAG1_CLN8"/>
    <property type="match status" value="1"/>
</dbReference>
<evidence type="ECO:0000256" key="2">
    <source>
        <dbReference type="ARBA" id="ARBA00009808"/>
    </source>
</evidence>
<dbReference type="RefSeq" id="XP_060122598.1">
    <property type="nucleotide sequence ID" value="XM_060266615.1"/>
</dbReference>
<organism evidence="10 11">
    <name type="scientific">Malassezia japonica</name>
    <dbReference type="NCBI Taxonomy" id="223818"/>
    <lineage>
        <taxon>Eukaryota</taxon>
        <taxon>Fungi</taxon>
        <taxon>Dikarya</taxon>
        <taxon>Basidiomycota</taxon>
        <taxon>Ustilaginomycotina</taxon>
        <taxon>Malasseziomycetes</taxon>
        <taxon>Malasseziales</taxon>
        <taxon>Malasseziaceae</taxon>
        <taxon>Malassezia</taxon>
    </lineage>
</organism>
<reference evidence="10" key="1">
    <citation type="submission" date="2023-03" db="EMBL/GenBank/DDBJ databases">
        <title>Mating type loci evolution in Malassezia.</title>
        <authorList>
            <person name="Coelho M.A."/>
        </authorList>
    </citation>
    <scope>NUCLEOTIDE SEQUENCE</scope>
    <source>
        <strain evidence="10">CBS 9431</strain>
    </source>
</reference>
<keyword evidence="11" id="KW-1185">Reference proteome</keyword>
<feature type="transmembrane region" description="Helical" evidence="8">
    <location>
        <begin position="394"/>
        <end position="415"/>
    </location>
</feature>
<feature type="domain" description="TLC" evidence="9">
    <location>
        <begin position="216"/>
        <end position="427"/>
    </location>
</feature>
<dbReference type="InterPro" id="IPR006634">
    <property type="entry name" value="TLC-dom"/>
</dbReference>
<evidence type="ECO:0000256" key="8">
    <source>
        <dbReference type="SAM" id="Phobius"/>
    </source>
</evidence>
<dbReference type="AlphaFoldDB" id="A0AAF0F4K7"/>
<dbReference type="EMBL" id="CP119961">
    <property type="protein sequence ID" value="WFD39701.1"/>
    <property type="molecule type" value="Genomic_DNA"/>
</dbReference>
<gene>
    <name evidence="10" type="primary">lag1</name>
    <name evidence="10" type="ORF">MJAP1_002681</name>
</gene>
<evidence type="ECO:0000256" key="3">
    <source>
        <dbReference type="ARBA" id="ARBA00022692"/>
    </source>
</evidence>
<feature type="transmembrane region" description="Helical" evidence="8">
    <location>
        <begin position="167"/>
        <end position="190"/>
    </location>
</feature>
<evidence type="ECO:0000256" key="5">
    <source>
        <dbReference type="ARBA" id="ARBA00023136"/>
    </source>
</evidence>
<evidence type="ECO:0000256" key="7">
    <source>
        <dbReference type="SAM" id="MobiDB-lite"/>
    </source>
</evidence>
<comment type="subcellular location">
    <subcellularLocation>
        <location evidence="1">Membrane</location>
        <topology evidence="1">Multi-pass membrane protein</topology>
    </subcellularLocation>
</comment>
<keyword evidence="5 6" id="KW-0472">Membrane</keyword>
<protein>
    <submittedName>
        <fullName evidence="10">Sphingosine N-acyltransferase</fullName>
        <ecNumber evidence="10">2.3.1.24</ecNumber>
    </submittedName>
</protein>
<evidence type="ECO:0000256" key="6">
    <source>
        <dbReference type="PROSITE-ProRule" id="PRU00205"/>
    </source>
</evidence>
<dbReference type="InterPro" id="IPR016439">
    <property type="entry name" value="Lag1/Lac1-like"/>
</dbReference>
<feature type="transmembrane region" description="Helical" evidence="8">
    <location>
        <begin position="49"/>
        <end position="70"/>
    </location>
</feature>
<sequence length="441" mass="49462">MAKGGKKTAKKGAAAKRSAPPAQEKQATKEAAQGPVTPKNDLFCMTASSWGTGLSLLALGTVAFLCWVTQSERCNTLSYWEPVWGTLEKYGIASRPTDVALANVCTTIHEVTRSCLFLSGGVTSTQGKVHNSVSHAWERLQSVWGVETTSHASAVPEVLYERDRRDVLFAVTWGIALLALRGLLMHLVLLPSARLLVQRPPPQKMAQIGHRNKYYRSIDRFAEQFWIAILNSASLVLVLSFWVWKPEQLWIGYPHTTMDALTKAVYLWEASNYIHQLFVLNIEARRSDHVQMMVHHIVTLLLIGGSYVCCFSRVGLVILLLMDPSDILLALAKMIKYMGLQNLCDAMFGAFMLSWTFTRHIGYMIVMWSCIYDAPRLIPYQSPADLRTGHVFTYPTYVVFIALLAILQVILLIWFSMILKVLYRVLTNAGAIDSRSDEDSD</sequence>
<dbReference type="EC" id="2.3.1.24" evidence="10"/>
<evidence type="ECO:0000313" key="11">
    <source>
        <dbReference type="Proteomes" id="UP001217754"/>
    </source>
</evidence>
<keyword evidence="3 6" id="KW-0812">Transmembrane</keyword>
<dbReference type="PANTHER" id="PTHR12560">
    <property type="entry name" value="LONGEVITY ASSURANCE FACTOR 1 LAG1"/>
    <property type="match status" value="1"/>
</dbReference>
<keyword evidence="10" id="KW-0012">Acyltransferase</keyword>
<dbReference type="GO" id="GO:0046513">
    <property type="term" value="P:ceramide biosynthetic process"/>
    <property type="evidence" value="ECO:0007669"/>
    <property type="project" value="InterPro"/>
</dbReference>
<keyword evidence="4 8" id="KW-1133">Transmembrane helix</keyword>